<dbReference type="Pfam" id="PF00024">
    <property type="entry name" value="PAN_1"/>
    <property type="match status" value="1"/>
</dbReference>
<feature type="compositionally biased region" description="Polar residues" evidence="6">
    <location>
        <begin position="326"/>
        <end position="338"/>
    </location>
</feature>
<evidence type="ECO:0000256" key="6">
    <source>
        <dbReference type="SAM" id="MobiDB-lite"/>
    </source>
</evidence>
<dbReference type="EMBL" id="LSMT01000214">
    <property type="protein sequence ID" value="PFX23210.1"/>
    <property type="molecule type" value="Genomic_DNA"/>
</dbReference>
<dbReference type="PROSITE" id="PS00010">
    <property type="entry name" value="ASX_HYDROXYL"/>
    <property type="match status" value="1"/>
</dbReference>
<evidence type="ECO:0000256" key="1">
    <source>
        <dbReference type="ARBA" id="ARBA00022536"/>
    </source>
</evidence>
<evidence type="ECO:0000256" key="3">
    <source>
        <dbReference type="ARBA" id="ARBA00022737"/>
    </source>
</evidence>
<dbReference type="PROSITE" id="PS01186">
    <property type="entry name" value="EGF_2"/>
    <property type="match status" value="1"/>
</dbReference>
<evidence type="ECO:0000256" key="4">
    <source>
        <dbReference type="ARBA" id="ARBA00023157"/>
    </source>
</evidence>
<dbReference type="PROSITE" id="PS50026">
    <property type="entry name" value="EGF_3"/>
    <property type="match status" value="3"/>
</dbReference>
<feature type="compositionally biased region" description="Gly residues" evidence="6">
    <location>
        <begin position="343"/>
        <end position="360"/>
    </location>
</feature>
<feature type="domain" description="EGF-like" evidence="7">
    <location>
        <begin position="142"/>
        <end position="182"/>
    </location>
</feature>
<evidence type="ECO:0000313" key="9">
    <source>
        <dbReference type="EMBL" id="PFX23210.1"/>
    </source>
</evidence>
<name>A0A2B4S352_STYPI</name>
<dbReference type="STRING" id="50429.A0A2B4S352"/>
<comment type="caution">
    <text evidence="9">The sequence shown here is derived from an EMBL/GenBank/DDBJ whole genome shotgun (WGS) entry which is preliminary data.</text>
</comment>
<dbReference type="InterPro" id="IPR000152">
    <property type="entry name" value="EGF-type_Asp/Asn_hydroxyl_site"/>
</dbReference>
<dbReference type="FunFam" id="2.10.25.10:FF:000038">
    <property type="entry name" value="Fibrillin 2"/>
    <property type="match status" value="1"/>
</dbReference>
<accession>A0A2B4S352</accession>
<dbReference type="Gene3D" id="2.10.25.10">
    <property type="entry name" value="Laminin"/>
    <property type="match status" value="3"/>
</dbReference>
<dbReference type="AlphaFoldDB" id="A0A2B4S352"/>
<dbReference type="Pfam" id="PF12947">
    <property type="entry name" value="EGF_3"/>
    <property type="match status" value="1"/>
</dbReference>
<dbReference type="InterPro" id="IPR018097">
    <property type="entry name" value="EGF_Ca-bd_CS"/>
</dbReference>
<dbReference type="SMART" id="SM00179">
    <property type="entry name" value="EGF_CA"/>
    <property type="match status" value="1"/>
</dbReference>
<dbReference type="SMART" id="SM00181">
    <property type="entry name" value="EGF"/>
    <property type="match status" value="3"/>
</dbReference>
<proteinExistence type="predicted"/>
<dbReference type="PROSITE" id="PS01187">
    <property type="entry name" value="EGF_CA"/>
    <property type="match status" value="1"/>
</dbReference>
<dbReference type="CDD" id="cd00054">
    <property type="entry name" value="EGF_CA"/>
    <property type="match status" value="1"/>
</dbReference>
<evidence type="ECO:0000259" key="8">
    <source>
        <dbReference type="PROSITE" id="PS50948"/>
    </source>
</evidence>
<dbReference type="PANTHER" id="PTHR31535:SF3">
    <property type="entry name" value="REGULATORY PROTEIN ZESTE"/>
    <property type="match status" value="1"/>
</dbReference>
<comment type="caution">
    <text evidence="5">Lacks conserved residue(s) required for the propagation of feature annotation.</text>
</comment>
<feature type="region of interest" description="Disordered" evidence="6">
    <location>
        <begin position="323"/>
        <end position="360"/>
    </location>
</feature>
<dbReference type="InterPro" id="IPR001881">
    <property type="entry name" value="EGF-like_Ca-bd_dom"/>
</dbReference>
<evidence type="ECO:0000256" key="5">
    <source>
        <dbReference type="PROSITE-ProRule" id="PRU00076"/>
    </source>
</evidence>
<dbReference type="InterPro" id="IPR003609">
    <property type="entry name" value="Pan_app"/>
</dbReference>
<keyword evidence="4 5" id="KW-1015">Disulfide bond</keyword>
<organism evidence="9 10">
    <name type="scientific">Stylophora pistillata</name>
    <name type="common">Smooth cauliflower coral</name>
    <dbReference type="NCBI Taxonomy" id="50429"/>
    <lineage>
        <taxon>Eukaryota</taxon>
        <taxon>Metazoa</taxon>
        <taxon>Cnidaria</taxon>
        <taxon>Anthozoa</taxon>
        <taxon>Hexacorallia</taxon>
        <taxon>Scleractinia</taxon>
        <taxon>Astrocoeniina</taxon>
        <taxon>Pocilloporidae</taxon>
        <taxon>Stylophora</taxon>
    </lineage>
</organism>
<dbReference type="SUPFAM" id="SSF57196">
    <property type="entry name" value="EGF/Laminin"/>
    <property type="match status" value="2"/>
</dbReference>
<dbReference type="PROSITE" id="PS50948">
    <property type="entry name" value="PAN"/>
    <property type="match status" value="1"/>
</dbReference>
<dbReference type="Pfam" id="PF00008">
    <property type="entry name" value="EGF"/>
    <property type="match status" value="1"/>
</dbReference>
<feature type="domain" description="Apple" evidence="8">
    <location>
        <begin position="18"/>
        <end position="104"/>
    </location>
</feature>
<dbReference type="Proteomes" id="UP000225706">
    <property type="component" value="Unassembled WGS sequence"/>
</dbReference>
<keyword evidence="3" id="KW-0677">Repeat</keyword>
<sequence>MLSHSNFRTLPNCSPGNCRNLKFTSFPKPGYRLENHTVRTIKVLDEDLCMAQCYLEPNCVSYNFHKIRQLSGTHNCDLNNATIEHDEDLVKNESYIYRGAENACARNPCKNNAKCQAGFTDRDYQCLCVLGSGFEGHDCDEDLDECTVGTHECEENAECNNTLGSYKCTCKVGFQGNGTNCTGFTAVFTNLDRRGRRGPNSISSHYTGQDHDGQVALSSGIQQWTVPHTGEYRIEATGASGGYGEDSIIKNGGRGARMIGNFHLIKDEIISVLVGQKGKTGNINNQTAGGGGGTFVVRGSNTSLIIAGGGGGIKAMSEQHPGCDASISTTGNSGNNLPLESGGENGHGGHTNGGDSGGGGGGFYANGQDSTCGKQYCGEKGKGGSGYLQEGEGGQYGSGFGGGGGFRSGNRGPGGGGGYSGGSGGANENISCGGGGGSFNGGTNQCNECCYNSVGHGRRFAPRLPVSSKIENWPSIGATLSTNVVLREVDVYRALVIAGGLCLKKKKMGVETWVNHMVRTIEVFDQAQCYQEPNCVSCNFHKIRQLSGTHKCDLNNATIEHDEYRVKDESYIYHGAENACARNPCKNNATCQTGSTYRDYLCLCVLESGFESHDCAEEFTAAFTNLGAGGREGPDSIDSPGYIGQAHYGQVPVSSGIQPWTVPHTSEYRIETIGASGLRQGQYHQKGQVGQYHQKRRKRGTDDWKLSIDQRRDHICSCCSKTEGIRGKTTSQTAGGGGEIFVVRGSNTPLIIAGGGGGIKAIS</sequence>
<feature type="domain" description="EGF-like" evidence="7">
    <location>
        <begin position="100"/>
        <end position="140"/>
    </location>
</feature>
<dbReference type="PANTHER" id="PTHR31535">
    <property type="match status" value="1"/>
</dbReference>
<reference evidence="10" key="1">
    <citation type="journal article" date="2017" name="bioRxiv">
        <title>Comparative analysis of the genomes of Stylophora pistillata and Acropora digitifera provides evidence for extensive differences between species of corals.</title>
        <authorList>
            <person name="Voolstra C.R."/>
            <person name="Li Y."/>
            <person name="Liew Y.J."/>
            <person name="Baumgarten S."/>
            <person name="Zoccola D."/>
            <person name="Flot J.-F."/>
            <person name="Tambutte S."/>
            <person name="Allemand D."/>
            <person name="Aranda M."/>
        </authorList>
    </citation>
    <scope>NUCLEOTIDE SEQUENCE [LARGE SCALE GENOMIC DNA]</scope>
</reference>
<dbReference type="InterPro" id="IPR000742">
    <property type="entry name" value="EGF"/>
</dbReference>
<evidence type="ECO:0000313" key="10">
    <source>
        <dbReference type="Proteomes" id="UP000225706"/>
    </source>
</evidence>
<keyword evidence="10" id="KW-1185">Reference proteome</keyword>
<keyword evidence="2" id="KW-0732">Signal</keyword>
<keyword evidence="1 5" id="KW-0245">EGF-like domain</keyword>
<dbReference type="GO" id="GO:0005509">
    <property type="term" value="F:calcium ion binding"/>
    <property type="evidence" value="ECO:0007669"/>
    <property type="project" value="InterPro"/>
</dbReference>
<feature type="domain" description="EGF-like" evidence="7">
    <location>
        <begin position="576"/>
        <end position="616"/>
    </location>
</feature>
<evidence type="ECO:0000256" key="2">
    <source>
        <dbReference type="ARBA" id="ARBA00022729"/>
    </source>
</evidence>
<feature type="disulfide bond" evidence="5">
    <location>
        <begin position="109"/>
        <end position="126"/>
    </location>
</feature>
<protein>
    <submittedName>
        <fullName evidence="9">Neurogenic locus Notch protein</fullName>
    </submittedName>
</protein>
<feature type="region of interest" description="Disordered" evidence="6">
    <location>
        <begin position="398"/>
        <end position="420"/>
    </location>
</feature>
<gene>
    <name evidence="9" type="primary">N</name>
    <name evidence="9" type="ORF">AWC38_SpisGene12224</name>
</gene>
<dbReference type="OrthoDB" id="10060424at2759"/>
<evidence type="ECO:0000259" key="7">
    <source>
        <dbReference type="PROSITE" id="PS50026"/>
    </source>
</evidence>
<feature type="region of interest" description="Disordered" evidence="6">
    <location>
        <begin position="681"/>
        <end position="703"/>
    </location>
</feature>
<feature type="disulfide bond" evidence="5">
    <location>
        <begin position="585"/>
        <end position="602"/>
    </location>
</feature>
<dbReference type="InterPro" id="IPR024731">
    <property type="entry name" value="NELL2-like_EGF"/>
</dbReference>